<protein>
    <submittedName>
        <fullName evidence="1">Uncharacterized protein</fullName>
    </submittedName>
</protein>
<dbReference type="EMBL" id="BK015657">
    <property type="protein sequence ID" value="DAE18519.1"/>
    <property type="molecule type" value="Genomic_DNA"/>
</dbReference>
<name>A0A8S5QGX7_9CAUD</name>
<accession>A0A8S5QGX7</accession>
<sequence>MCNGCLQVCSRSVTVCRHCTVFSCPAPRFATLSL</sequence>
<organism evidence="1">
    <name type="scientific">Myoviridae sp. ctgpD8</name>
    <dbReference type="NCBI Taxonomy" id="2825149"/>
    <lineage>
        <taxon>Viruses</taxon>
        <taxon>Duplodnaviria</taxon>
        <taxon>Heunggongvirae</taxon>
        <taxon>Uroviricota</taxon>
        <taxon>Caudoviricetes</taxon>
    </lineage>
</organism>
<evidence type="ECO:0000313" key="1">
    <source>
        <dbReference type="EMBL" id="DAE18519.1"/>
    </source>
</evidence>
<reference evidence="1" key="1">
    <citation type="journal article" date="2021" name="Proc. Natl. Acad. Sci. U.S.A.">
        <title>A Catalog of Tens of Thousands of Viruses from Human Metagenomes Reveals Hidden Associations with Chronic Diseases.</title>
        <authorList>
            <person name="Tisza M.J."/>
            <person name="Buck C.B."/>
        </authorList>
    </citation>
    <scope>NUCLEOTIDE SEQUENCE</scope>
    <source>
        <strain evidence="1">CtgpD8</strain>
    </source>
</reference>
<proteinExistence type="predicted"/>